<reference evidence="1 2" key="1">
    <citation type="journal article" date="2015" name="Sci. Rep.">
        <title>Unraveling adaptation of Pontibacter korlensis to radiation and infertility in desert through complete genome and comparative transcriptomic analysis.</title>
        <authorList>
            <person name="Dai J."/>
            <person name="Dai W."/>
            <person name="Qiu C."/>
            <person name="Yang Z."/>
            <person name="Zhang Y."/>
            <person name="Zhou M."/>
            <person name="Zhang L."/>
            <person name="Fang C."/>
            <person name="Gao Q."/>
            <person name="Yang Q."/>
            <person name="Li X."/>
            <person name="Wang Z."/>
            <person name="Wang Z."/>
            <person name="Jia Z."/>
            <person name="Chen X."/>
        </authorList>
    </citation>
    <scope>NUCLEOTIDE SEQUENCE [LARGE SCALE GENOMIC DNA]</scope>
    <source>
        <strain evidence="1 2">X14-1T</strain>
    </source>
</reference>
<organism evidence="1 2">
    <name type="scientific">Pontibacter korlensis</name>
    <dbReference type="NCBI Taxonomy" id="400092"/>
    <lineage>
        <taxon>Bacteria</taxon>
        <taxon>Pseudomonadati</taxon>
        <taxon>Bacteroidota</taxon>
        <taxon>Cytophagia</taxon>
        <taxon>Cytophagales</taxon>
        <taxon>Hymenobacteraceae</taxon>
        <taxon>Pontibacter</taxon>
    </lineage>
</organism>
<proteinExistence type="predicted"/>
<dbReference type="OrthoDB" id="9796545at2"/>
<sequence length="107" mass="12369">MRYYKKKEEIDKRKADIQPIGESLKALMQAYRLDGKLSEVQLVQNWEKIMGKPIALKTQQLYFKDGKLFVRLTSAPLKHELNMSKSKVIEILNTEAGSNVVKDIVFL</sequence>
<dbReference type="AlphaFoldDB" id="A0A0E3ZE87"/>
<evidence type="ECO:0008006" key="3">
    <source>
        <dbReference type="Google" id="ProtNLM"/>
    </source>
</evidence>
<dbReference type="RefSeq" id="WP_046309829.1">
    <property type="nucleotide sequence ID" value="NZ_CBCSCY010000001.1"/>
</dbReference>
<dbReference type="PANTHER" id="PTHR36456:SF1">
    <property type="entry name" value="UPF0232 PROTEIN SCO3875"/>
    <property type="match status" value="1"/>
</dbReference>
<dbReference type="PATRIC" id="fig|400092.3.peg.1460"/>
<name>A0A0E3ZE87_9BACT</name>
<protein>
    <recommendedName>
        <fullName evidence="3">RNA-binding protein</fullName>
    </recommendedName>
</protein>
<keyword evidence="2" id="KW-1185">Reference proteome</keyword>
<gene>
    <name evidence="1" type="ORF">PKOR_06530</name>
</gene>
<dbReference type="HOGENOM" id="CLU_160523_0_0_10"/>
<dbReference type="Proteomes" id="UP000033109">
    <property type="component" value="Chromosome"/>
</dbReference>
<dbReference type="KEGG" id="pko:PKOR_06530"/>
<evidence type="ECO:0000313" key="1">
    <source>
        <dbReference type="EMBL" id="AKD02844.1"/>
    </source>
</evidence>
<dbReference type="EMBL" id="CP009621">
    <property type="protein sequence ID" value="AKD02844.1"/>
    <property type="molecule type" value="Genomic_DNA"/>
</dbReference>
<dbReference type="Pfam" id="PF05258">
    <property type="entry name" value="DciA"/>
    <property type="match status" value="1"/>
</dbReference>
<accession>A0A0E3ZE87</accession>
<evidence type="ECO:0000313" key="2">
    <source>
        <dbReference type="Proteomes" id="UP000033109"/>
    </source>
</evidence>
<dbReference type="PANTHER" id="PTHR36456">
    <property type="entry name" value="UPF0232 PROTEIN SCO3875"/>
    <property type="match status" value="1"/>
</dbReference>
<dbReference type="InterPro" id="IPR007922">
    <property type="entry name" value="DciA-like"/>
</dbReference>
<dbReference type="STRING" id="400092.PKOR_06530"/>